<comment type="caution">
    <text evidence="1">The sequence shown here is derived from an EMBL/GenBank/DDBJ whole genome shotgun (WGS) entry which is preliminary data.</text>
</comment>
<dbReference type="Proteomes" id="UP000789901">
    <property type="component" value="Unassembled WGS sequence"/>
</dbReference>
<name>A0ABN7WZZ5_GIGMA</name>
<accession>A0ABN7WZZ5</accession>
<evidence type="ECO:0000313" key="1">
    <source>
        <dbReference type="EMBL" id="CAG8842963.1"/>
    </source>
</evidence>
<protein>
    <submittedName>
        <fullName evidence="1">18959_t:CDS:1</fullName>
    </submittedName>
</protein>
<dbReference type="EMBL" id="CAJVQB010070842">
    <property type="protein sequence ID" value="CAG8842963.1"/>
    <property type="molecule type" value="Genomic_DNA"/>
</dbReference>
<reference evidence="1 2" key="1">
    <citation type="submission" date="2021-06" db="EMBL/GenBank/DDBJ databases">
        <authorList>
            <person name="Kallberg Y."/>
            <person name="Tangrot J."/>
            <person name="Rosling A."/>
        </authorList>
    </citation>
    <scope>NUCLEOTIDE SEQUENCE [LARGE SCALE GENOMIC DNA]</scope>
    <source>
        <strain evidence="1 2">120-4 pot B 10/14</strain>
    </source>
</reference>
<evidence type="ECO:0000313" key="2">
    <source>
        <dbReference type="Proteomes" id="UP000789901"/>
    </source>
</evidence>
<feature type="non-terminal residue" evidence="1">
    <location>
        <position position="1"/>
    </location>
</feature>
<feature type="non-terminal residue" evidence="1">
    <location>
        <position position="58"/>
    </location>
</feature>
<gene>
    <name evidence="1" type="ORF">GMARGA_LOCUS36275</name>
</gene>
<organism evidence="1 2">
    <name type="scientific">Gigaspora margarita</name>
    <dbReference type="NCBI Taxonomy" id="4874"/>
    <lineage>
        <taxon>Eukaryota</taxon>
        <taxon>Fungi</taxon>
        <taxon>Fungi incertae sedis</taxon>
        <taxon>Mucoromycota</taxon>
        <taxon>Glomeromycotina</taxon>
        <taxon>Glomeromycetes</taxon>
        <taxon>Diversisporales</taxon>
        <taxon>Gigasporaceae</taxon>
        <taxon>Gigaspora</taxon>
    </lineage>
</organism>
<sequence>NAIISDSSILSKAFLPLMLKYLEINCGLITIYLDSLMDDYKPQFDDITNQNHSVILDT</sequence>
<proteinExistence type="predicted"/>
<keyword evidence="2" id="KW-1185">Reference proteome</keyword>